<dbReference type="RefSeq" id="WP_103896488.1">
    <property type="nucleotide sequence ID" value="NZ_FNUK01000022.1"/>
</dbReference>
<dbReference type="PROSITE" id="PS00371">
    <property type="entry name" value="PTS_EIIA_TYPE_1_HIS"/>
    <property type="match status" value="1"/>
</dbReference>
<name>A0A1H5WSU7_9CLOT</name>
<keyword evidence="3" id="KW-0762">Sugar transport</keyword>
<keyword evidence="5" id="KW-0598">Phosphotransferase system</keyword>
<dbReference type="FunFam" id="2.70.70.10:FF:000001">
    <property type="entry name" value="PTS system glucose-specific IIA component"/>
    <property type="match status" value="1"/>
</dbReference>
<comment type="subcellular location">
    <subcellularLocation>
        <location evidence="1">Cytoplasm</location>
    </subcellularLocation>
</comment>
<reference evidence="9" key="1">
    <citation type="submission" date="2016-10" db="EMBL/GenBank/DDBJ databases">
        <authorList>
            <person name="Varghese N."/>
            <person name="Submissions S."/>
        </authorList>
    </citation>
    <scope>NUCLEOTIDE SEQUENCE [LARGE SCALE GENOMIC DNA]</scope>
    <source>
        <strain evidence="9">DSM 5463</strain>
    </source>
</reference>
<keyword evidence="9" id="KW-1185">Reference proteome</keyword>
<evidence type="ECO:0000256" key="2">
    <source>
        <dbReference type="ARBA" id="ARBA00022448"/>
    </source>
</evidence>
<dbReference type="PANTHER" id="PTHR45008">
    <property type="entry name" value="PTS SYSTEM GLUCOSE-SPECIFIC EIIA COMPONENT"/>
    <property type="match status" value="1"/>
</dbReference>
<keyword evidence="2" id="KW-0813">Transport</keyword>
<accession>A0A1H5WSU7</accession>
<protein>
    <submittedName>
        <fullName evidence="8">PTS system, glucose-specific IIA component</fullName>
    </submittedName>
</protein>
<keyword evidence="4" id="KW-0808">Transferase</keyword>
<dbReference type="SUPFAM" id="SSF51261">
    <property type="entry name" value="Duplicated hybrid motif"/>
    <property type="match status" value="1"/>
</dbReference>
<dbReference type="OrthoDB" id="92465at2"/>
<evidence type="ECO:0000256" key="4">
    <source>
        <dbReference type="ARBA" id="ARBA00022679"/>
    </source>
</evidence>
<dbReference type="PROSITE" id="PS51093">
    <property type="entry name" value="PTS_EIIA_TYPE_1"/>
    <property type="match status" value="1"/>
</dbReference>
<dbReference type="GO" id="GO:0009401">
    <property type="term" value="P:phosphoenolpyruvate-dependent sugar phosphotransferase system"/>
    <property type="evidence" value="ECO:0007669"/>
    <property type="project" value="UniProtKB-KW"/>
</dbReference>
<dbReference type="PANTHER" id="PTHR45008:SF1">
    <property type="entry name" value="PTS SYSTEM GLUCOSE-SPECIFIC EIIA COMPONENT"/>
    <property type="match status" value="1"/>
</dbReference>
<dbReference type="NCBIfam" id="TIGR00830">
    <property type="entry name" value="PTBA"/>
    <property type="match status" value="1"/>
</dbReference>
<evidence type="ECO:0000256" key="3">
    <source>
        <dbReference type="ARBA" id="ARBA00022597"/>
    </source>
</evidence>
<evidence type="ECO:0000256" key="5">
    <source>
        <dbReference type="ARBA" id="ARBA00022683"/>
    </source>
</evidence>
<keyword evidence="6" id="KW-0418">Kinase</keyword>
<dbReference type="Pfam" id="PF00358">
    <property type="entry name" value="PTS_EIIA_1"/>
    <property type="match status" value="1"/>
</dbReference>
<dbReference type="Proteomes" id="UP000242850">
    <property type="component" value="Unassembled WGS sequence"/>
</dbReference>
<sequence>MFGFFKKSKEVKIKSPIKGKIINLCEVEDEVFSSKIIGDGFAIKPVEGVVYSPVEGKVVQLFPTGHAIGIKTKEGLEILIHIGIDTVSMKGEGFTPYVKVDDKVNVGDKLISFDLELVRQKAKSDVVPVVITNMEVVSELKVDFKDSNVGDEVAYVKLK</sequence>
<evidence type="ECO:0000259" key="7">
    <source>
        <dbReference type="PROSITE" id="PS51093"/>
    </source>
</evidence>
<evidence type="ECO:0000313" key="9">
    <source>
        <dbReference type="Proteomes" id="UP000242850"/>
    </source>
</evidence>
<evidence type="ECO:0000256" key="1">
    <source>
        <dbReference type="ARBA" id="ARBA00004496"/>
    </source>
</evidence>
<dbReference type="InterPro" id="IPR050890">
    <property type="entry name" value="PTS_EIIA_component"/>
</dbReference>
<dbReference type="Gene3D" id="2.70.70.10">
    <property type="entry name" value="Glucose Permease (Domain IIA)"/>
    <property type="match status" value="1"/>
</dbReference>
<dbReference type="EMBL" id="FNUK01000022">
    <property type="protein sequence ID" value="SEG02405.1"/>
    <property type="molecule type" value="Genomic_DNA"/>
</dbReference>
<dbReference type="AlphaFoldDB" id="A0A1H5WSU7"/>
<dbReference type="GO" id="GO:0005737">
    <property type="term" value="C:cytoplasm"/>
    <property type="evidence" value="ECO:0007669"/>
    <property type="project" value="UniProtKB-SubCell"/>
</dbReference>
<gene>
    <name evidence="8" type="ORF">SAMN05660865_01560</name>
</gene>
<dbReference type="GO" id="GO:0016301">
    <property type="term" value="F:kinase activity"/>
    <property type="evidence" value="ECO:0007669"/>
    <property type="project" value="UniProtKB-KW"/>
</dbReference>
<dbReference type="InterPro" id="IPR011055">
    <property type="entry name" value="Dup_hybrid_motif"/>
</dbReference>
<evidence type="ECO:0000256" key="6">
    <source>
        <dbReference type="ARBA" id="ARBA00022777"/>
    </source>
</evidence>
<evidence type="ECO:0000313" key="8">
    <source>
        <dbReference type="EMBL" id="SEG02405.1"/>
    </source>
</evidence>
<dbReference type="InterPro" id="IPR001127">
    <property type="entry name" value="PTS_EIIA_1_perm"/>
</dbReference>
<organism evidence="8 9">
    <name type="scientific">Caloramator fervidus</name>
    <dbReference type="NCBI Taxonomy" id="29344"/>
    <lineage>
        <taxon>Bacteria</taxon>
        <taxon>Bacillati</taxon>
        <taxon>Bacillota</taxon>
        <taxon>Clostridia</taxon>
        <taxon>Eubacteriales</taxon>
        <taxon>Clostridiaceae</taxon>
        <taxon>Caloramator</taxon>
    </lineage>
</organism>
<proteinExistence type="predicted"/>
<feature type="domain" description="PTS EIIA type-1" evidence="7">
    <location>
        <begin position="29"/>
        <end position="133"/>
    </location>
</feature>